<accession>A0A9Q1DMV5</accession>
<keyword evidence="2" id="KW-0853">WD repeat</keyword>
<evidence type="ECO:0000256" key="3">
    <source>
        <dbReference type="ARBA" id="ARBA00022737"/>
    </source>
</evidence>
<dbReference type="OrthoDB" id="6409262at2759"/>
<comment type="caution">
    <text evidence="6">The sequence shown here is derived from an EMBL/GenBank/DDBJ whole genome shotgun (WGS) entry which is preliminary data.</text>
</comment>
<evidence type="ECO:0000256" key="2">
    <source>
        <dbReference type="ARBA" id="ARBA00022574"/>
    </source>
</evidence>
<dbReference type="GO" id="GO:0019900">
    <property type="term" value="F:kinase binding"/>
    <property type="evidence" value="ECO:0007669"/>
    <property type="project" value="TreeGrafter"/>
</dbReference>
<evidence type="ECO:0000256" key="1">
    <source>
        <dbReference type="ARBA" id="ARBA00015683"/>
    </source>
</evidence>
<proteinExistence type="predicted"/>
<dbReference type="InterPro" id="IPR028041">
    <property type="entry name" value="WDCP"/>
</dbReference>
<feature type="region of interest" description="Disordered" evidence="5">
    <location>
        <begin position="239"/>
        <end position="261"/>
    </location>
</feature>
<dbReference type="InterPro" id="IPR011044">
    <property type="entry name" value="Quino_amine_DH_bsu"/>
</dbReference>
<gene>
    <name evidence="6" type="ORF">COCON_G00100280</name>
</gene>
<dbReference type="PANTHER" id="PTHR14897">
    <property type="entry name" value="WD REPEAT AND COILED-COIL-CONTAINING PROTEIN"/>
    <property type="match status" value="1"/>
</dbReference>
<dbReference type="PANTHER" id="PTHR14897:SF5">
    <property type="entry name" value="WD REPEAT AND COILED-COIL-CONTAINING PROTEIN"/>
    <property type="match status" value="1"/>
</dbReference>
<organism evidence="6 7">
    <name type="scientific">Conger conger</name>
    <name type="common">Conger eel</name>
    <name type="synonym">Muraena conger</name>
    <dbReference type="NCBI Taxonomy" id="82655"/>
    <lineage>
        <taxon>Eukaryota</taxon>
        <taxon>Metazoa</taxon>
        <taxon>Chordata</taxon>
        <taxon>Craniata</taxon>
        <taxon>Vertebrata</taxon>
        <taxon>Euteleostomi</taxon>
        <taxon>Actinopterygii</taxon>
        <taxon>Neopterygii</taxon>
        <taxon>Teleostei</taxon>
        <taxon>Anguilliformes</taxon>
        <taxon>Congridae</taxon>
        <taxon>Conger</taxon>
    </lineage>
</organism>
<evidence type="ECO:0000313" key="6">
    <source>
        <dbReference type="EMBL" id="KAJ8275403.1"/>
    </source>
</evidence>
<sequence>MDLGKAKLPRTGLNVLQQAVHPVHGIAWTDGKQVCLTSFRSPDGAEPRFGDTNVIGQFEHVLGLRWAPLGCTGSPALLAVQHKKQVTVWRLQRDAGNELRCARACEASEPLPLLTQGCVWHPREDTLALLTRRDVCVLFSVRGEAGRVRAELREGGAVNCACWAGEGPRLVVAMGTCLRVFVWSEAERTLAVCAVCPLLDVGGSVCALEAVGGAQVTAATELPLDALCGLNSGMAFELPPAPAHSPSPTQPQDSGLDSRRRSVDWDRSLLPGLRAAVASGPVDLTHILSQPRRSEPSLLLQRRDTLTGSGQDSSHLALLTFDPRAAPCRLSIPGILTPDLIAVAPSGRAVAVASNSASLVLVYTVSTATTPSLQAVSTATTATKASPQQIRLQPHERPKGLRFLSDRRLLLMVGRQRSCDPAFLPSSTSEQYELQLLSEDLQLDTEASRDLPAQNPPSLSGPREEHLGGMGALLLPGGVRGPSLRGRRLVEEVRSEGSSPTLSLTDLSDPAASCSSITVETLASEPRGGGGSPQLQPPDPPLPLAQSMERMFARFGQMQHCLKELRDLALNGSKAWGSYPPRQEPPYVIVSCQTQVSESVFMEDRRSVLLCDRKLCLHVLLELFNMRVLEMLHGSQWIVLVADADGFVPLTFRPKEELTVRDGKYKLPRTPGGDTPSDSLS</sequence>
<protein>
    <recommendedName>
        <fullName evidence="1">WD repeat and coiled-coil-containing protein</fullName>
    </recommendedName>
</protein>
<reference evidence="6" key="1">
    <citation type="journal article" date="2023" name="Science">
        <title>Genome structures resolve the early diversification of teleost fishes.</title>
        <authorList>
            <person name="Parey E."/>
            <person name="Louis A."/>
            <person name="Montfort J."/>
            <person name="Bouchez O."/>
            <person name="Roques C."/>
            <person name="Iampietro C."/>
            <person name="Lluch J."/>
            <person name="Castinel A."/>
            <person name="Donnadieu C."/>
            <person name="Desvignes T."/>
            <person name="Floi Bucao C."/>
            <person name="Jouanno E."/>
            <person name="Wen M."/>
            <person name="Mejri S."/>
            <person name="Dirks R."/>
            <person name="Jansen H."/>
            <person name="Henkel C."/>
            <person name="Chen W.J."/>
            <person name="Zahm M."/>
            <person name="Cabau C."/>
            <person name="Klopp C."/>
            <person name="Thompson A.W."/>
            <person name="Robinson-Rechavi M."/>
            <person name="Braasch I."/>
            <person name="Lecointre G."/>
            <person name="Bobe J."/>
            <person name="Postlethwait J.H."/>
            <person name="Berthelot C."/>
            <person name="Roest Crollius H."/>
            <person name="Guiguen Y."/>
        </authorList>
    </citation>
    <scope>NUCLEOTIDE SEQUENCE</scope>
    <source>
        <strain evidence="6">Concon-B</strain>
    </source>
</reference>
<dbReference type="Pfam" id="PF15390">
    <property type="entry name" value="WDCP"/>
    <property type="match status" value="2"/>
</dbReference>
<feature type="region of interest" description="Disordered" evidence="5">
    <location>
        <begin position="522"/>
        <end position="544"/>
    </location>
</feature>
<feature type="compositionally biased region" description="Pro residues" evidence="5">
    <location>
        <begin position="239"/>
        <end position="249"/>
    </location>
</feature>
<keyword evidence="7" id="KW-1185">Reference proteome</keyword>
<evidence type="ECO:0000256" key="4">
    <source>
        <dbReference type="ARBA" id="ARBA00023054"/>
    </source>
</evidence>
<evidence type="ECO:0000313" key="7">
    <source>
        <dbReference type="Proteomes" id="UP001152803"/>
    </source>
</evidence>
<keyword evidence="3" id="KW-0677">Repeat</keyword>
<name>A0A9Q1DMV5_CONCO</name>
<keyword evidence="4" id="KW-0175">Coiled coil</keyword>
<dbReference type="AlphaFoldDB" id="A0A9Q1DMV5"/>
<feature type="region of interest" description="Disordered" evidence="5">
    <location>
        <begin position="449"/>
        <end position="471"/>
    </location>
</feature>
<dbReference type="Proteomes" id="UP001152803">
    <property type="component" value="Unassembled WGS sequence"/>
</dbReference>
<evidence type="ECO:0000256" key="5">
    <source>
        <dbReference type="SAM" id="MobiDB-lite"/>
    </source>
</evidence>
<dbReference type="EMBL" id="JAFJMO010000006">
    <property type="protein sequence ID" value="KAJ8275403.1"/>
    <property type="molecule type" value="Genomic_DNA"/>
</dbReference>
<dbReference type="SUPFAM" id="SSF50969">
    <property type="entry name" value="YVTN repeat-like/Quinoprotein amine dehydrogenase"/>
    <property type="match status" value="1"/>
</dbReference>